<evidence type="ECO:0000256" key="6">
    <source>
        <dbReference type="ARBA" id="ARBA00022989"/>
    </source>
</evidence>
<comment type="subunit">
    <text evidence="9">The Tat system comprises two distinct complexes: a TatABC complex, containing multiple copies of TatA, TatB and TatC subunits, and a separate TatA complex, containing only TatA subunits. Substrates initially bind to the TatABC complex, which probably triggers association of the separate TatA complex to form the active translocon.</text>
</comment>
<dbReference type="GO" id="GO:0033281">
    <property type="term" value="C:TAT protein transport complex"/>
    <property type="evidence" value="ECO:0007669"/>
    <property type="project" value="UniProtKB-UniRule"/>
</dbReference>
<accession>A0A9D1RN60</accession>
<evidence type="ECO:0000256" key="5">
    <source>
        <dbReference type="ARBA" id="ARBA00022927"/>
    </source>
</evidence>
<evidence type="ECO:0000256" key="4">
    <source>
        <dbReference type="ARBA" id="ARBA00022692"/>
    </source>
</evidence>
<evidence type="ECO:0000313" key="13">
    <source>
        <dbReference type="Proteomes" id="UP000824190"/>
    </source>
</evidence>
<comment type="subcellular location">
    <subcellularLocation>
        <location evidence="9">Cell membrane</location>
        <topology evidence="9">Single-pass membrane protein</topology>
    </subcellularLocation>
    <subcellularLocation>
        <location evidence="1">Membrane</location>
        <topology evidence="1">Single-pass membrane protein</topology>
    </subcellularLocation>
</comment>
<dbReference type="Proteomes" id="UP000824190">
    <property type="component" value="Unassembled WGS sequence"/>
</dbReference>
<reference evidence="12" key="1">
    <citation type="journal article" date="2021" name="PeerJ">
        <title>Extensive microbial diversity within the chicken gut microbiome revealed by metagenomics and culture.</title>
        <authorList>
            <person name="Gilroy R."/>
            <person name="Ravi A."/>
            <person name="Getino M."/>
            <person name="Pursley I."/>
            <person name="Horton D.L."/>
            <person name="Alikhan N.F."/>
            <person name="Baker D."/>
            <person name="Gharbi K."/>
            <person name="Hall N."/>
            <person name="Watson M."/>
            <person name="Adriaenssens E.M."/>
            <person name="Foster-Nyarko E."/>
            <person name="Jarju S."/>
            <person name="Secka A."/>
            <person name="Antonio M."/>
            <person name="Oren A."/>
            <person name="Chaudhuri R.R."/>
            <person name="La Ragione R."/>
            <person name="Hildebrand F."/>
            <person name="Pallen M.J."/>
        </authorList>
    </citation>
    <scope>NUCLEOTIDE SEQUENCE</scope>
    <source>
        <strain evidence="12">CHK32-1732</strain>
    </source>
</reference>
<organism evidence="12 13">
    <name type="scientific">Candidatus Corynebacterium avicola</name>
    <dbReference type="NCBI Taxonomy" id="2838527"/>
    <lineage>
        <taxon>Bacteria</taxon>
        <taxon>Bacillati</taxon>
        <taxon>Actinomycetota</taxon>
        <taxon>Actinomycetes</taxon>
        <taxon>Mycobacteriales</taxon>
        <taxon>Corynebacteriaceae</taxon>
        <taxon>Corynebacterium</taxon>
    </lineage>
</organism>
<keyword evidence="3 9" id="KW-1003">Cell membrane</keyword>
<dbReference type="EMBL" id="DXGC01000004">
    <property type="protein sequence ID" value="HIW90098.1"/>
    <property type="molecule type" value="Genomic_DNA"/>
</dbReference>
<comment type="function">
    <text evidence="9">Part of the twin-arginine translocation (Tat) system that transports large folded proteins containing a characteristic twin-arginine motif in their signal peptide across membranes. Together with TatC, TatB is part of a receptor directly interacting with Tat signal peptides. TatB may form an oligomeric binding site that transiently accommodates folded Tat precursor proteins before their translocation.</text>
</comment>
<keyword evidence="2 9" id="KW-0813">Transport</keyword>
<evidence type="ECO:0000256" key="7">
    <source>
        <dbReference type="ARBA" id="ARBA00023010"/>
    </source>
</evidence>
<keyword evidence="5 9" id="KW-0653">Protein transport</keyword>
<feature type="transmembrane region" description="Helical" evidence="11">
    <location>
        <begin position="6"/>
        <end position="22"/>
    </location>
</feature>
<dbReference type="PRINTS" id="PR01506">
    <property type="entry name" value="TATBPROTEIN"/>
</dbReference>
<keyword evidence="7 9" id="KW-0811">Translocation</keyword>
<dbReference type="Pfam" id="PF02416">
    <property type="entry name" value="TatA_B_E"/>
    <property type="match status" value="1"/>
</dbReference>
<evidence type="ECO:0000256" key="10">
    <source>
        <dbReference type="SAM" id="MobiDB-lite"/>
    </source>
</evidence>
<feature type="compositionally biased region" description="Basic and acidic residues" evidence="10">
    <location>
        <begin position="125"/>
        <end position="152"/>
    </location>
</feature>
<dbReference type="HAMAP" id="MF_00237">
    <property type="entry name" value="TatB"/>
    <property type="match status" value="1"/>
</dbReference>
<dbReference type="GO" id="GO:0008320">
    <property type="term" value="F:protein transmembrane transporter activity"/>
    <property type="evidence" value="ECO:0007669"/>
    <property type="project" value="UniProtKB-UniRule"/>
</dbReference>
<keyword evidence="8 9" id="KW-0472">Membrane</keyword>
<feature type="compositionally biased region" description="Low complexity" evidence="10">
    <location>
        <begin position="156"/>
        <end position="186"/>
    </location>
</feature>
<keyword evidence="4 9" id="KW-0812">Transmembrane</keyword>
<keyword evidence="6 9" id="KW-1133">Transmembrane helix</keyword>
<name>A0A9D1RN60_9CORY</name>
<feature type="region of interest" description="Disordered" evidence="10">
    <location>
        <begin position="102"/>
        <end position="213"/>
    </location>
</feature>
<comment type="caution">
    <text evidence="12">The sequence shown here is derived from an EMBL/GenBank/DDBJ whole genome shotgun (WGS) entry which is preliminary data.</text>
</comment>
<dbReference type="InterPro" id="IPR003369">
    <property type="entry name" value="TatA/B/E"/>
</dbReference>
<gene>
    <name evidence="9 12" type="primary">tatB</name>
    <name evidence="12" type="ORF">H9870_00280</name>
</gene>
<evidence type="ECO:0000256" key="1">
    <source>
        <dbReference type="ARBA" id="ARBA00004167"/>
    </source>
</evidence>
<evidence type="ECO:0000256" key="8">
    <source>
        <dbReference type="ARBA" id="ARBA00023136"/>
    </source>
</evidence>
<evidence type="ECO:0000256" key="9">
    <source>
        <dbReference type="HAMAP-Rule" id="MF_00237"/>
    </source>
</evidence>
<proteinExistence type="inferred from homology"/>
<protein>
    <recommendedName>
        <fullName evidence="9">Sec-independent protein translocase protein TatB</fullName>
    </recommendedName>
</protein>
<reference evidence="12" key="2">
    <citation type="submission" date="2021-04" db="EMBL/GenBank/DDBJ databases">
        <authorList>
            <person name="Gilroy R."/>
        </authorList>
    </citation>
    <scope>NUCLEOTIDE SEQUENCE</scope>
    <source>
        <strain evidence="12">CHK32-1732</strain>
    </source>
</reference>
<evidence type="ECO:0000313" key="12">
    <source>
        <dbReference type="EMBL" id="HIW90098.1"/>
    </source>
</evidence>
<dbReference type="Gene3D" id="1.20.5.3310">
    <property type="match status" value="1"/>
</dbReference>
<evidence type="ECO:0000256" key="2">
    <source>
        <dbReference type="ARBA" id="ARBA00022448"/>
    </source>
</evidence>
<sequence length="213" mass="23250">MFSNIGWFEVLIILVVGIVVVGPERLPRMINDVKALLLAARRTIANARKEFDDDFGEDLEEFRKPLEQLNSVRQMGARGFITKTLLDDDDSMLTDLESSAREVTTAAKGTADAVRHPGRTLRSQVQEDYRADKDRKAEERRQAELKSEKSDSDATAVAGDAGASDIAADQPSATPAASAEPEAAQESRVEVPQQDEAGASRDWSNPAGFDEAM</sequence>
<dbReference type="InterPro" id="IPR018448">
    <property type="entry name" value="TatB"/>
</dbReference>
<evidence type="ECO:0000256" key="3">
    <source>
        <dbReference type="ARBA" id="ARBA00022475"/>
    </source>
</evidence>
<dbReference type="GO" id="GO:0043953">
    <property type="term" value="P:protein transport by the Tat complex"/>
    <property type="evidence" value="ECO:0007669"/>
    <property type="project" value="UniProtKB-UniRule"/>
</dbReference>
<evidence type="ECO:0000256" key="11">
    <source>
        <dbReference type="SAM" id="Phobius"/>
    </source>
</evidence>
<comment type="similarity">
    <text evidence="9">Belongs to the TatB family.</text>
</comment>
<dbReference type="AlphaFoldDB" id="A0A9D1RN60"/>
<dbReference type="NCBIfam" id="TIGR01410">
    <property type="entry name" value="tatB"/>
    <property type="match status" value="1"/>
</dbReference>